<evidence type="ECO:0000256" key="6">
    <source>
        <dbReference type="ARBA" id="ARBA00023010"/>
    </source>
</evidence>
<evidence type="ECO:0000256" key="2">
    <source>
        <dbReference type="ARBA" id="ARBA00005911"/>
    </source>
</evidence>
<comment type="subcellular location">
    <subcellularLocation>
        <location evidence="1">Nucleus</location>
        <location evidence="1">Nuclear pore complex</location>
    </subcellularLocation>
</comment>
<comment type="similarity">
    <text evidence="2">Belongs to the nucleoporin NSP1/NUP62 family.</text>
</comment>
<keyword evidence="7" id="KW-0906">Nuclear pore complex</keyword>
<evidence type="ECO:0000256" key="5">
    <source>
        <dbReference type="ARBA" id="ARBA00022927"/>
    </source>
</evidence>
<name>A0ABP1D0M8_9APHY</name>
<feature type="region of interest" description="Disordered" evidence="10">
    <location>
        <begin position="250"/>
        <end position="269"/>
    </location>
</feature>
<evidence type="ECO:0000256" key="8">
    <source>
        <dbReference type="ARBA" id="ARBA00023242"/>
    </source>
</evidence>
<keyword evidence="8" id="KW-0539">Nucleus</keyword>
<evidence type="ECO:0000256" key="7">
    <source>
        <dbReference type="ARBA" id="ARBA00023132"/>
    </source>
</evidence>
<keyword evidence="13" id="KW-1185">Reference proteome</keyword>
<feature type="compositionally biased region" description="Gly residues" evidence="10">
    <location>
        <begin position="147"/>
        <end position="159"/>
    </location>
</feature>
<dbReference type="InterPro" id="IPR007758">
    <property type="entry name" value="Nucleoporin_NSP1_C"/>
</dbReference>
<dbReference type="Gene3D" id="1.20.5.170">
    <property type="match status" value="1"/>
</dbReference>
<reference evidence="13" key="1">
    <citation type="submission" date="2024-04" db="EMBL/GenBank/DDBJ databases">
        <authorList>
            <person name="Shaw F."/>
            <person name="Minotto A."/>
        </authorList>
    </citation>
    <scope>NUCLEOTIDE SEQUENCE [LARGE SCALE GENOMIC DNA]</scope>
</reference>
<feature type="region of interest" description="Disordered" evidence="10">
    <location>
        <begin position="459"/>
        <end position="482"/>
    </location>
</feature>
<feature type="compositionally biased region" description="Low complexity" evidence="10">
    <location>
        <begin position="250"/>
        <end position="262"/>
    </location>
</feature>
<feature type="coiled-coil region" evidence="9">
    <location>
        <begin position="324"/>
        <end position="358"/>
    </location>
</feature>
<feature type="compositionally biased region" description="Low complexity" evidence="10">
    <location>
        <begin position="21"/>
        <end position="38"/>
    </location>
</feature>
<keyword evidence="6" id="KW-0811">Translocation</keyword>
<proteinExistence type="inferred from homology"/>
<feature type="region of interest" description="Disordered" evidence="10">
    <location>
        <begin position="1"/>
        <end position="221"/>
    </location>
</feature>
<keyword evidence="4" id="KW-0509">mRNA transport</keyword>
<dbReference type="InterPro" id="IPR025574">
    <property type="entry name" value="Nucleoporin_FG_rpt"/>
</dbReference>
<evidence type="ECO:0000259" key="11">
    <source>
        <dbReference type="Pfam" id="PF05064"/>
    </source>
</evidence>
<dbReference type="Proteomes" id="UP001497453">
    <property type="component" value="Chromosome 2"/>
</dbReference>
<evidence type="ECO:0000256" key="10">
    <source>
        <dbReference type="SAM" id="MobiDB-lite"/>
    </source>
</evidence>
<evidence type="ECO:0000313" key="12">
    <source>
        <dbReference type="EMBL" id="CAL1701446.1"/>
    </source>
</evidence>
<organism evidence="12 13">
    <name type="scientific">Somion occarium</name>
    <dbReference type="NCBI Taxonomy" id="3059160"/>
    <lineage>
        <taxon>Eukaryota</taxon>
        <taxon>Fungi</taxon>
        <taxon>Dikarya</taxon>
        <taxon>Basidiomycota</taxon>
        <taxon>Agaricomycotina</taxon>
        <taxon>Agaricomycetes</taxon>
        <taxon>Polyporales</taxon>
        <taxon>Cerrenaceae</taxon>
        <taxon>Somion</taxon>
    </lineage>
</organism>
<sequence length="482" mass="47397">MSLFPNTNTNTGSTSGGGLFGNTQGSGSSSGTTNIFGGSNFGAPPSTGGSLFANTSNAPGSSGNTGGSVFGSTPSTGTGGSILGGGNTSSTTPSTGGGLFGSTAPAASGTNAPTGGGSVFGGSGATTTPGASSLFGGSKPATSGSTSGTGTGSLFGGAGSTAPSGTGATPSAGSTSLFGGSNTAQSSSAPASGTTNIFGGGIFGQKPIDQAGSSIPKPATPSIFGQPASTGAAATSASAFTLGGIGATKPATPAPATTTPAVSVPPPSMLRGKTIEEIVNRWSSELETHVREFNKFAGEVAVWDRALIENGNNLAALYSVVLAADREQNDIDQSLDHIEQQQKDLSSTLEAYEKVTEEIIGGQGGSLRALDTGPADTERDKNYMLATELHGHLDDLSNSLVEMIESVNALSTSSGTDTTATEDPVGQIAQILSSHLESLQWIDGAVKEVESKLGDVERRVRGASESGGQAGGFKSRGYGLGR</sequence>
<feature type="domain" description="Nucleoporin NSP1-like C-terminal" evidence="11">
    <location>
        <begin position="263"/>
        <end position="362"/>
    </location>
</feature>
<keyword evidence="3" id="KW-0813">Transport</keyword>
<dbReference type="Pfam" id="PF05064">
    <property type="entry name" value="Nsp1_C"/>
    <property type="match status" value="1"/>
</dbReference>
<feature type="compositionally biased region" description="Gly residues" evidence="10">
    <location>
        <begin position="77"/>
        <end position="87"/>
    </location>
</feature>
<feature type="compositionally biased region" description="Low complexity" evidence="10">
    <location>
        <begin position="1"/>
        <end position="13"/>
    </location>
</feature>
<evidence type="ECO:0000256" key="9">
    <source>
        <dbReference type="SAM" id="Coils"/>
    </source>
</evidence>
<keyword evidence="9" id="KW-0175">Coiled coil</keyword>
<dbReference type="InterPro" id="IPR026010">
    <property type="entry name" value="NSP1/NUP62"/>
</dbReference>
<evidence type="ECO:0000313" key="13">
    <source>
        <dbReference type="Proteomes" id="UP001497453"/>
    </source>
</evidence>
<gene>
    <name evidence="12" type="ORF">GFSPODELE1_LOCUS3591</name>
</gene>
<accession>A0ABP1D0M8</accession>
<evidence type="ECO:0000256" key="4">
    <source>
        <dbReference type="ARBA" id="ARBA00022816"/>
    </source>
</evidence>
<dbReference type="EMBL" id="OZ037945">
    <property type="protein sequence ID" value="CAL1701446.1"/>
    <property type="molecule type" value="Genomic_DNA"/>
</dbReference>
<feature type="compositionally biased region" description="Low complexity" evidence="10">
    <location>
        <begin position="160"/>
        <end position="176"/>
    </location>
</feature>
<evidence type="ECO:0000256" key="3">
    <source>
        <dbReference type="ARBA" id="ARBA00022448"/>
    </source>
</evidence>
<feature type="compositionally biased region" description="Polar residues" evidence="10">
    <location>
        <begin position="177"/>
        <end position="192"/>
    </location>
</feature>
<dbReference type="Pfam" id="PF13634">
    <property type="entry name" value="Nucleoporin_FG"/>
    <property type="match status" value="2"/>
</dbReference>
<dbReference type="PANTHER" id="PTHR12084">
    <property type="entry name" value="NUCLEAR PORE GLYCOPROTEIN P62-RELATED"/>
    <property type="match status" value="1"/>
</dbReference>
<feature type="compositionally biased region" description="Polar residues" evidence="10">
    <location>
        <begin position="47"/>
        <end position="62"/>
    </location>
</feature>
<feature type="compositionally biased region" description="Low complexity" evidence="10">
    <location>
        <begin position="125"/>
        <end position="146"/>
    </location>
</feature>
<protein>
    <recommendedName>
        <fullName evidence="11">Nucleoporin NSP1-like C-terminal domain-containing protein</fullName>
    </recommendedName>
</protein>
<keyword evidence="5" id="KW-0653">Protein transport</keyword>
<evidence type="ECO:0000256" key="1">
    <source>
        <dbReference type="ARBA" id="ARBA00004567"/>
    </source>
</evidence>
<feature type="compositionally biased region" description="Gly residues" evidence="10">
    <location>
        <begin position="114"/>
        <end position="124"/>
    </location>
</feature>
<dbReference type="PANTHER" id="PTHR12084:SF0">
    <property type="entry name" value="NUCLEAR PORE GLYCOPROTEIN P62"/>
    <property type="match status" value="1"/>
</dbReference>